<reference evidence="3 4" key="1">
    <citation type="submission" date="2017-02" db="EMBL/GenBank/DDBJ databases">
        <title>Complete genome sequence of the cold-active Pseudoalteromonas aliena strain EH1 isolated from Arctic seawater.</title>
        <authorList>
            <person name="Kim E."/>
            <person name="Heo E."/>
            <person name="Kim H."/>
            <person name="Kim D."/>
        </authorList>
    </citation>
    <scope>NUCLEOTIDE SEQUENCE [LARGE SCALE GENOMIC DNA]</scope>
    <source>
        <strain evidence="3 4">EH1</strain>
    </source>
</reference>
<dbReference type="STRING" id="247523.B0W48_01825"/>
<dbReference type="KEGG" id="paln:B0W48_01825"/>
<protein>
    <recommendedName>
        <fullName evidence="2">DUF6843 domain-containing protein</fullName>
    </recommendedName>
</protein>
<sequence>MAYLSKGDSMKSFYNIHLLKILFISLIIALLSACTEVKKSEPAIYLIPEDYVGSLYIIFNAPNGEPPKYEGDSRIYKIPLSGVLVTQMDANEGWIENSQIQYFYVSDTGERSPISEDSSLKRDSTESGEEIRTMYGGGLGHTVPAYGCDFIYQNFTVGTDSEQTDSKYLFDIREAIKIENIDGKFFDSICPNRKRPSPAIYLIPESYTGTFYIIYNVPKGSPSKYENGVPIFEVPSSGVLITQAKGSDVWEENPPNWHFYYVNNKGDRTPIKKRWHDDIENTPEFLSSTQLTTFHASIEGIILSKNCSVHAQLFAVGQISDIFDSQFQFDLKEHIDTSFYEKVCANH</sequence>
<feature type="transmembrane region" description="Helical" evidence="1">
    <location>
        <begin position="12"/>
        <end position="33"/>
    </location>
</feature>
<name>A0A1Q2GU57_9GAMM</name>
<keyword evidence="1" id="KW-0472">Membrane</keyword>
<dbReference type="EMBL" id="CP019628">
    <property type="protein sequence ID" value="AQP98646.1"/>
    <property type="molecule type" value="Genomic_DNA"/>
</dbReference>
<evidence type="ECO:0000313" key="4">
    <source>
        <dbReference type="Proteomes" id="UP000188243"/>
    </source>
</evidence>
<feature type="domain" description="DUF6843" evidence="2">
    <location>
        <begin position="198"/>
        <end position="274"/>
    </location>
</feature>
<proteinExistence type="predicted"/>
<gene>
    <name evidence="3" type="ORF">B0W48_01825</name>
</gene>
<accession>A0A1Q2GU57</accession>
<dbReference type="InterPro" id="IPR049293">
    <property type="entry name" value="DUF6843"/>
</dbReference>
<feature type="domain" description="DUF6843" evidence="2">
    <location>
        <begin position="41"/>
        <end position="127"/>
    </location>
</feature>
<dbReference type="Proteomes" id="UP000188243">
    <property type="component" value="Chromosome"/>
</dbReference>
<evidence type="ECO:0000256" key="1">
    <source>
        <dbReference type="SAM" id="Phobius"/>
    </source>
</evidence>
<dbReference type="PROSITE" id="PS51257">
    <property type="entry name" value="PROKAR_LIPOPROTEIN"/>
    <property type="match status" value="1"/>
</dbReference>
<organism evidence="3 4">
    <name type="scientific">Pseudoalteromonas aliena</name>
    <dbReference type="NCBI Taxonomy" id="247523"/>
    <lineage>
        <taxon>Bacteria</taxon>
        <taxon>Pseudomonadati</taxon>
        <taxon>Pseudomonadota</taxon>
        <taxon>Gammaproteobacteria</taxon>
        <taxon>Alteromonadales</taxon>
        <taxon>Pseudoalteromonadaceae</taxon>
        <taxon>Pseudoalteromonas</taxon>
    </lineage>
</organism>
<evidence type="ECO:0000313" key="3">
    <source>
        <dbReference type="EMBL" id="AQP98646.1"/>
    </source>
</evidence>
<keyword evidence="1" id="KW-1133">Transmembrane helix</keyword>
<keyword evidence="1" id="KW-0812">Transmembrane</keyword>
<dbReference type="AlphaFoldDB" id="A0A1Q2GU57"/>
<evidence type="ECO:0000259" key="2">
    <source>
        <dbReference type="Pfam" id="PF20862"/>
    </source>
</evidence>
<dbReference type="Pfam" id="PF20862">
    <property type="entry name" value="DUF6843"/>
    <property type="match status" value="2"/>
</dbReference>